<proteinExistence type="predicted"/>
<reference evidence="1" key="2">
    <citation type="submission" date="2020-05" db="UniProtKB">
        <authorList>
            <consortium name="EnsemblMetazoa"/>
        </authorList>
    </citation>
    <scope>IDENTIFICATION</scope>
    <source>
        <strain evidence="1">ACHKN1017</strain>
    </source>
</reference>
<dbReference type="Proteomes" id="UP000075881">
    <property type="component" value="Unassembled WGS sequence"/>
</dbReference>
<reference evidence="2" key="1">
    <citation type="submission" date="2013-03" db="EMBL/GenBank/DDBJ databases">
        <title>The Genome Sequence of Anopheles christyi ACHKN1017.</title>
        <authorList>
            <consortium name="The Broad Institute Genomics Platform"/>
            <person name="Neafsey D.E."/>
            <person name="Besansky N."/>
            <person name="Walker B."/>
            <person name="Young S.K."/>
            <person name="Zeng Q."/>
            <person name="Gargeya S."/>
            <person name="Fitzgerald M."/>
            <person name="Haas B."/>
            <person name="Abouelleil A."/>
            <person name="Allen A.W."/>
            <person name="Alvarado L."/>
            <person name="Arachchi H.M."/>
            <person name="Berlin A.M."/>
            <person name="Chapman S.B."/>
            <person name="Gainer-Dewar J."/>
            <person name="Goldberg J."/>
            <person name="Griggs A."/>
            <person name="Gujja S."/>
            <person name="Hansen M."/>
            <person name="Howarth C."/>
            <person name="Imamovic A."/>
            <person name="Ireland A."/>
            <person name="Larimer J."/>
            <person name="McCowan C."/>
            <person name="Murphy C."/>
            <person name="Pearson M."/>
            <person name="Poon T.W."/>
            <person name="Priest M."/>
            <person name="Roberts A."/>
            <person name="Saif S."/>
            <person name="Shea T."/>
            <person name="Sisk P."/>
            <person name="Sykes S."/>
            <person name="Wortman J."/>
            <person name="Nusbaum C."/>
            <person name="Birren B."/>
        </authorList>
    </citation>
    <scope>NUCLEOTIDE SEQUENCE [LARGE SCALE GENOMIC DNA]</scope>
    <source>
        <strain evidence="2">ACHKN1017</strain>
    </source>
</reference>
<organism evidence="1 2">
    <name type="scientific">Anopheles christyi</name>
    <dbReference type="NCBI Taxonomy" id="43041"/>
    <lineage>
        <taxon>Eukaryota</taxon>
        <taxon>Metazoa</taxon>
        <taxon>Ecdysozoa</taxon>
        <taxon>Arthropoda</taxon>
        <taxon>Hexapoda</taxon>
        <taxon>Insecta</taxon>
        <taxon>Pterygota</taxon>
        <taxon>Neoptera</taxon>
        <taxon>Endopterygota</taxon>
        <taxon>Diptera</taxon>
        <taxon>Nematocera</taxon>
        <taxon>Culicoidea</taxon>
        <taxon>Culicidae</taxon>
        <taxon>Anophelinae</taxon>
        <taxon>Anopheles</taxon>
    </lineage>
</organism>
<dbReference type="EnsemblMetazoa" id="ACHR001900-RA">
    <property type="protein sequence ID" value="ACHR001900-PA"/>
    <property type="gene ID" value="ACHR001900"/>
</dbReference>
<name>A0A182JTR8_9DIPT</name>
<evidence type="ECO:0000313" key="1">
    <source>
        <dbReference type="EnsemblMetazoa" id="ACHR001900-PA"/>
    </source>
</evidence>
<evidence type="ECO:0000313" key="2">
    <source>
        <dbReference type="Proteomes" id="UP000075881"/>
    </source>
</evidence>
<dbReference type="AlphaFoldDB" id="A0A182JTR8"/>
<sequence length="242" mass="26598">MDGAEYLDLDHSLDTYDPVPDFGLPVTVAGSAQVISITNQTSALLKTATNNFNDISLRSNYTKHQNVLKQLATIANFTANIDQSIVKPLFVLTTDSSGNVSDLFKTALEGIASTQRNITHTLLEELNGLEMLIDHYVPDRLKDGFGCVQSGLEKLNKTLEGLQSAIMNAIRNTGTVSMLSTVFKKFVSLKTVHDVVRSVRAMSVCIPSIIETINSTIARIKTADNFIHDMNKMVSKFKLRFG</sequence>
<dbReference type="VEuPathDB" id="VectorBase:ACHR001900"/>
<keyword evidence="2" id="KW-1185">Reference proteome</keyword>
<protein>
    <submittedName>
        <fullName evidence="1">Uncharacterized protein</fullName>
    </submittedName>
</protein>
<accession>A0A182JTR8</accession>